<evidence type="ECO:0000313" key="10">
    <source>
        <dbReference type="Proteomes" id="UP000182471"/>
    </source>
</evidence>
<dbReference type="CDD" id="cd06223">
    <property type="entry name" value="PRTases_typeI"/>
    <property type="match status" value="1"/>
</dbReference>
<protein>
    <recommendedName>
        <fullName evidence="1">ribose-phosphate diphosphokinase</fullName>
        <ecNumber evidence="1">2.7.6.1</ecNumber>
    </recommendedName>
</protein>
<evidence type="ECO:0000256" key="1">
    <source>
        <dbReference type="ARBA" id="ARBA00013247"/>
    </source>
</evidence>
<keyword evidence="6" id="KW-0067">ATP-binding</keyword>
<sequence length="398" mass="45731">MPNDERILETMPQGILGLVPTESCSELAEKVDSYLKSWRENREHKHHNESAFQNYYKDSYIIKPYTPRFGSGEAKCVIKQSVRGYDLYIMVDVTNYSLTYSLCGHTNHMSPDDHYQDLKRIIAAAGGKARRITVILPFLYESRQHRRSGRESLDCALALQELQQLGVDNIITFDAHDPRVQNAIPLGGFESVMPTYQFVKGIFKNVPDIQIDKDHLMIISPDEGATKRAIYLANVLGVDMGMFYKRRDYSVIIDGRNPIVAHEFLGDSVEGKDVMIIDDMISSGESMIDTARELKKRKARRIFVIATFGLFTNGLESFDRAVEEGLIYKVVTTNLCYQTPELLSRSYYISCDMSKYIAYIVDTLNHDTSISDLLNPYERIKRYVQRYKNMQIENKIFE</sequence>
<dbReference type="SUPFAM" id="SSF53271">
    <property type="entry name" value="PRTase-like"/>
    <property type="match status" value="2"/>
</dbReference>
<dbReference type="GO" id="GO:0004749">
    <property type="term" value="F:ribose phosphate diphosphokinase activity"/>
    <property type="evidence" value="ECO:0007669"/>
    <property type="project" value="UniProtKB-EC"/>
</dbReference>
<gene>
    <name evidence="9" type="ORF">SAMN02910429_01329</name>
</gene>
<dbReference type="GO" id="GO:0002189">
    <property type="term" value="C:ribose phosphate diphosphokinase complex"/>
    <property type="evidence" value="ECO:0007669"/>
    <property type="project" value="TreeGrafter"/>
</dbReference>
<keyword evidence="2" id="KW-0808">Transferase</keyword>
<dbReference type="EC" id="2.7.6.1" evidence="1"/>
<keyword evidence="4" id="KW-0547">Nucleotide-binding</keyword>
<dbReference type="InterPro" id="IPR000836">
    <property type="entry name" value="PRTase_dom"/>
</dbReference>
<feature type="domain" description="Ribose-phosphate pyrophosphokinase N-terminal" evidence="8">
    <location>
        <begin position="18"/>
        <end position="166"/>
    </location>
</feature>
<dbReference type="AlphaFoldDB" id="A0A1H9SQM2"/>
<dbReference type="Proteomes" id="UP000182471">
    <property type="component" value="Unassembled WGS sequence"/>
</dbReference>
<keyword evidence="3" id="KW-0545">Nucleotide biosynthesis</keyword>
<dbReference type="NCBIfam" id="TIGR01251">
    <property type="entry name" value="ribP_PPkin"/>
    <property type="match status" value="1"/>
</dbReference>
<dbReference type="GO" id="GO:0005524">
    <property type="term" value="F:ATP binding"/>
    <property type="evidence" value="ECO:0007669"/>
    <property type="project" value="UniProtKB-KW"/>
</dbReference>
<evidence type="ECO:0000256" key="7">
    <source>
        <dbReference type="ARBA" id="ARBA00049535"/>
    </source>
</evidence>
<evidence type="ECO:0000256" key="3">
    <source>
        <dbReference type="ARBA" id="ARBA00022727"/>
    </source>
</evidence>
<dbReference type="NCBIfam" id="NF005299">
    <property type="entry name" value="PRK06827.1"/>
    <property type="match status" value="1"/>
</dbReference>
<dbReference type="Pfam" id="PF14572">
    <property type="entry name" value="Pribosyl_synth"/>
    <property type="match status" value="1"/>
</dbReference>
<accession>A0A1H9SQM2</accession>
<dbReference type="InterPro" id="IPR005946">
    <property type="entry name" value="Rib-P_diPkinase"/>
</dbReference>
<evidence type="ECO:0000259" key="8">
    <source>
        <dbReference type="Pfam" id="PF13793"/>
    </source>
</evidence>
<dbReference type="InterPro" id="IPR029057">
    <property type="entry name" value="PRTase-like"/>
</dbReference>
<dbReference type="GO" id="GO:0005737">
    <property type="term" value="C:cytoplasm"/>
    <property type="evidence" value="ECO:0007669"/>
    <property type="project" value="TreeGrafter"/>
</dbReference>
<dbReference type="InterPro" id="IPR029099">
    <property type="entry name" value="Pribosyltran_N"/>
</dbReference>
<dbReference type="Gene3D" id="3.40.50.2020">
    <property type="match status" value="2"/>
</dbReference>
<dbReference type="OrthoDB" id="9777067at2"/>
<evidence type="ECO:0000256" key="6">
    <source>
        <dbReference type="ARBA" id="ARBA00022840"/>
    </source>
</evidence>
<dbReference type="GO" id="GO:0006015">
    <property type="term" value="P:5-phosphoribose 1-diphosphate biosynthetic process"/>
    <property type="evidence" value="ECO:0007669"/>
    <property type="project" value="TreeGrafter"/>
</dbReference>
<evidence type="ECO:0000256" key="2">
    <source>
        <dbReference type="ARBA" id="ARBA00022679"/>
    </source>
</evidence>
<dbReference type="GO" id="GO:0000287">
    <property type="term" value="F:magnesium ion binding"/>
    <property type="evidence" value="ECO:0007669"/>
    <property type="project" value="InterPro"/>
</dbReference>
<evidence type="ECO:0000256" key="5">
    <source>
        <dbReference type="ARBA" id="ARBA00022777"/>
    </source>
</evidence>
<dbReference type="GO" id="GO:0006164">
    <property type="term" value="P:purine nucleotide biosynthetic process"/>
    <property type="evidence" value="ECO:0007669"/>
    <property type="project" value="TreeGrafter"/>
</dbReference>
<dbReference type="EMBL" id="FOGW01000012">
    <property type="protein sequence ID" value="SER87177.1"/>
    <property type="molecule type" value="Genomic_DNA"/>
</dbReference>
<dbReference type="PANTHER" id="PTHR10210:SF32">
    <property type="entry name" value="RIBOSE-PHOSPHATE PYROPHOSPHOKINASE 2"/>
    <property type="match status" value="1"/>
</dbReference>
<evidence type="ECO:0000256" key="4">
    <source>
        <dbReference type="ARBA" id="ARBA00022741"/>
    </source>
</evidence>
<organism evidence="9 10">
    <name type="scientific">Lachnobacterium bovis</name>
    <dbReference type="NCBI Taxonomy" id="140626"/>
    <lineage>
        <taxon>Bacteria</taxon>
        <taxon>Bacillati</taxon>
        <taxon>Bacillota</taxon>
        <taxon>Clostridia</taxon>
        <taxon>Lachnospirales</taxon>
        <taxon>Lachnospiraceae</taxon>
        <taxon>Lachnobacterium</taxon>
    </lineage>
</organism>
<evidence type="ECO:0000313" key="9">
    <source>
        <dbReference type="EMBL" id="SER87177.1"/>
    </source>
</evidence>
<keyword evidence="10" id="KW-1185">Reference proteome</keyword>
<dbReference type="GO" id="GO:0016301">
    <property type="term" value="F:kinase activity"/>
    <property type="evidence" value="ECO:0007669"/>
    <property type="project" value="UniProtKB-KW"/>
</dbReference>
<dbReference type="Pfam" id="PF13793">
    <property type="entry name" value="Pribosyltran_N"/>
    <property type="match status" value="1"/>
</dbReference>
<keyword evidence="5 9" id="KW-0418">Kinase</keyword>
<reference evidence="10" key="1">
    <citation type="submission" date="2016-10" db="EMBL/GenBank/DDBJ databases">
        <authorList>
            <person name="Varghese N."/>
            <person name="Submissions S."/>
        </authorList>
    </citation>
    <scope>NUCLEOTIDE SEQUENCE [LARGE SCALE GENOMIC DNA]</scope>
    <source>
        <strain evidence="10">S1b</strain>
    </source>
</reference>
<dbReference type="RefSeq" id="WP_022749484.1">
    <property type="nucleotide sequence ID" value="NZ_FOGW01000012.1"/>
</dbReference>
<dbReference type="PANTHER" id="PTHR10210">
    <property type="entry name" value="RIBOSE-PHOSPHATE DIPHOSPHOKINASE FAMILY MEMBER"/>
    <property type="match status" value="1"/>
</dbReference>
<name>A0A1H9SQM2_9FIRM</name>
<comment type="catalytic activity">
    <reaction evidence="7">
        <text>D-ribose 5-phosphate + ATP = 5-phospho-alpha-D-ribose 1-diphosphate + AMP + H(+)</text>
        <dbReference type="Rhea" id="RHEA:15609"/>
        <dbReference type="ChEBI" id="CHEBI:15378"/>
        <dbReference type="ChEBI" id="CHEBI:30616"/>
        <dbReference type="ChEBI" id="CHEBI:58017"/>
        <dbReference type="ChEBI" id="CHEBI:78346"/>
        <dbReference type="ChEBI" id="CHEBI:456215"/>
        <dbReference type="EC" id="2.7.6.1"/>
    </reaction>
</comment>
<proteinExistence type="predicted"/>